<dbReference type="SUPFAM" id="SSF142433">
    <property type="entry name" value="CinA-like"/>
    <property type="match status" value="1"/>
</dbReference>
<dbReference type="NCBIfam" id="TIGR00199">
    <property type="entry name" value="PncC_domain"/>
    <property type="match status" value="1"/>
</dbReference>
<dbReference type="Gene3D" id="3.90.950.20">
    <property type="entry name" value="CinA-like"/>
    <property type="match status" value="1"/>
</dbReference>
<reference evidence="2 3" key="1">
    <citation type="submission" date="2018-10" db="EMBL/GenBank/DDBJ databases">
        <title>Genomic Encyclopedia of Archaeal and Bacterial Type Strains, Phase II (KMG-II): from individual species to whole genera.</title>
        <authorList>
            <person name="Goeker M."/>
        </authorList>
    </citation>
    <scope>NUCLEOTIDE SEQUENCE [LARGE SCALE GENOMIC DNA]</scope>
    <source>
        <strain evidence="2 3">ATCC 29870</strain>
    </source>
</reference>
<comment type="caution">
    <text evidence="2">The sequence shown here is derived from an EMBL/GenBank/DDBJ whole genome shotgun (WGS) entry which is preliminary data.</text>
</comment>
<evidence type="ECO:0000313" key="3">
    <source>
        <dbReference type="Proteomes" id="UP000267246"/>
    </source>
</evidence>
<dbReference type="EMBL" id="REFI01000007">
    <property type="protein sequence ID" value="RMA78491.1"/>
    <property type="molecule type" value="Genomic_DNA"/>
</dbReference>
<gene>
    <name evidence="2" type="ORF">JN00_0321</name>
</gene>
<proteinExistence type="predicted"/>
<protein>
    <submittedName>
        <fullName evidence="2">Nicotinamide-nucleotide amidase</fullName>
    </submittedName>
</protein>
<dbReference type="OrthoDB" id="399376at2"/>
<organism evidence="2 3">
    <name type="scientific">Metamycoplasma subdolum</name>
    <dbReference type="NCBI Taxonomy" id="92407"/>
    <lineage>
        <taxon>Bacteria</taxon>
        <taxon>Bacillati</taxon>
        <taxon>Mycoplasmatota</taxon>
        <taxon>Mycoplasmoidales</taxon>
        <taxon>Metamycoplasmataceae</taxon>
        <taxon>Metamycoplasma</taxon>
    </lineage>
</organism>
<dbReference type="RefSeq" id="WP_121940797.1">
    <property type="nucleotide sequence ID" value="NZ_CP137846.1"/>
</dbReference>
<evidence type="ECO:0000313" key="2">
    <source>
        <dbReference type="EMBL" id="RMA78491.1"/>
    </source>
</evidence>
<feature type="domain" description="CinA C-terminal" evidence="1">
    <location>
        <begin position="2"/>
        <end position="129"/>
    </location>
</feature>
<name>A0A3M0A041_9BACT</name>
<sequence>MNKTLASIESFTGGKFADRIVSHPGASEYFKGSIVTYATEVKEKLGINVEKGTISSMCAYEMSKKGREFFDVEVCVSFTGNAGPDVMEDQPVGLCFIAINNEVYEINFTGERNEIRKQAVDFAMDKLKEKGFIF</sequence>
<dbReference type="InterPro" id="IPR036653">
    <property type="entry name" value="CinA-like_C"/>
</dbReference>
<dbReference type="Pfam" id="PF02464">
    <property type="entry name" value="CinA"/>
    <property type="match status" value="1"/>
</dbReference>
<dbReference type="AlphaFoldDB" id="A0A3M0A041"/>
<dbReference type="Proteomes" id="UP000267246">
    <property type="component" value="Unassembled WGS sequence"/>
</dbReference>
<dbReference type="InterPro" id="IPR008136">
    <property type="entry name" value="CinA_C"/>
</dbReference>
<keyword evidence="3" id="KW-1185">Reference proteome</keyword>
<evidence type="ECO:0000259" key="1">
    <source>
        <dbReference type="Pfam" id="PF02464"/>
    </source>
</evidence>
<accession>A0A3M0A041</accession>